<comment type="caution">
    <text evidence="1">The sequence shown here is derived from an EMBL/GenBank/DDBJ whole genome shotgun (WGS) entry which is preliminary data.</text>
</comment>
<dbReference type="EMBL" id="NEXO01000082">
    <property type="protein sequence ID" value="PSO03945.1"/>
    <property type="molecule type" value="Genomic_DNA"/>
</dbReference>
<evidence type="ECO:0008006" key="3">
    <source>
        <dbReference type="Google" id="ProtNLM"/>
    </source>
</evidence>
<evidence type="ECO:0000313" key="2">
    <source>
        <dbReference type="Proteomes" id="UP000241886"/>
    </source>
</evidence>
<reference evidence="1 2" key="1">
    <citation type="submission" date="2017-04" db="EMBL/GenBank/DDBJ databases">
        <title>Novel microbial lineages endemic to geothermal iron-oxide mats fill important gaps in the evolutionary history of Archaea.</title>
        <authorList>
            <person name="Jay Z.J."/>
            <person name="Beam J.P."/>
            <person name="Dlakic M."/>
            <person name="Rusch D.B."/>
            <person name="Kozubal M.A."/>
            <person name="Inskeep W.P."/>
        </authorList>
    </citation>
    <scope>NUCLEOTIDE SEQUENCE [LARGE SCALE GENOMIC DNA]</scope>
    <source>
        <strain evidence="1">ECH_B_SAG-G16</strain>
    </source>
</reference>
<dbReference type="Proteomes" id="UP000241886">
    <property type="component" value="Unassembled WGS sequence"/>
</dbReference>
<sequence length="107" mass="12747">MPKKQKHDEQKRAQTTSFRFKNPEFQALHSQVTWQVTERFYQARQRFFEGEQNQEKQVFVLGLPTGWKFCDTKSVRQKHEARLFLSKIRFYFDSSQGVTSEHGAKCA</sequence>
<organism evidence="1 2">
    <name type="scientific">Candidatus Marsarchaeota G2 archaeon ECH_B_SAG-G16</name>
    <dbReference type="NCBI Taxonomy" id="1978167"/>
    <lineage>
        <taxon>Archaea</taxon>
        <taxon>Candidatus Marsarchaeota</taxon>
        <taxon>Candidatus Marsarchaeota group 2</taxon>
    </lineage>
</organism>
<accession>A0A2R6BZ94</accession>
<proteinExistence type="predicted"/>
<gene>
    <name evidence="1" type="ORF">B9Q13_05935</name>
</gene>
<evidence type="ECO:0000313" key="1">
    <source>
        <dbReference type="EMBL" id="PSO03945.1"/>
    </source>
</evidence>
<name>A0A2R6BZ94_9ARCH</name>
<protein>
    <recommendedName>
        <fullName evidence="3">Transposase putative helix-turn-helix domain-containing protein</fullName>
    </recommendedName>
</protein>
<dbReference type="AlphaFoldDB" id="A0A2R6BZ94"/>